<dbReference type="OrthoDB" id="2625806at2759"/>
<organism evidence="1 2">
    <name type="scientific">Pisolithus microcarpus 441</name>
    <dbReference type="NCBI Taxonomy" id="765257"/>
    <lineage>
        <taxon>Eukaryota</taxon>
        <taxon>Fungi</taxon>
        <taxon>Dikarya</taxon>
        <taxon>Basidiomycota</taxon>
        <taxon>Agaricomycotina</taxon>
        <taxon>Agaricomycetes</taxon>
        <taxon>Agaricomycetidae</taxon>
        <taxon>Boletales</taxon>
        <taxon>Sclerodermatineae</taxon>
        <taxon>Pisolithaceae</taxon>
        <taxon>Pisolithus</taxon>
    </lineage>
</organism>
<sequence>MTVKPVRSTAHTECLLHDHESSRKYNVRDFLCISRRIQTDAAIVACDLYYIPSRDAWYHEFLLVHIDISGQRLMLILERNPSNEDVWVLFSGGVAKDTVTVIRACEDHEYWTGVDPTPVCKGTLRWHHPLPHLSDIGFLASAATITSKYYNFYIRQCFWYARVVLAAMGRLFPHCSREGTTLFSKKRFAILGSYKVSHVELLVDLHKDYFRDLPSLTSCLPPVVPAVKTKRRRLPHLTASDILRGLTMCLVGQEDNLNPTSIRNLSKWMTIVRRL</sequence>
<reference evidence="1 2" key="1">
    <citation type="submission" date="2014-04" db="EMBL/GenBank/DDBJ databases">
        <authorList>
            <consortium name="DOE Joint Genome Institute"/>
            <person name="Kuo A."/>
            <person name="Kohler A."/>
            <person name="Costa M.D."/>
            <person name="Nagy L.G."/>
            <person name="Floudas D."/>
            <person name="Copeland A."/>
            <person name="Barry K.W."/>
            <person name="Cichocki N."/>
            <person name="Veneault-Fourrey C."/>
            <person name="LaButti K."/>
            <person name="Lindquist E.A."/>
            <person name="Lipzen A."/>
            <person name="Lundell T."/>
            <person name="Morin E."/>
            <person name="Murat C."/>
            <person name="Sun H."/>
            <person name="Tunlid A."/>
            <person name="Henrissat B."/>
            <person name="Grigoriev I.V."/>
            <person name="Hibbett D.S."/>
            <person name="Martin F."/>
            <person name="Nordberg H.P."/>
            <person name="Cantor M.N."/>
            <person name="Hua S.X."/>
        </authorList>
    </citation>
    <scope>NUCLEOTIDE SEQUENCE [LARGE SCALE GENOMIC DNA]</scope>
    <source>
        <strain evidence="1 2">441</strain>
    </source>
</reference>
<accession>A0A0C9ZIW2</accession>
<dbReference type="AlphaFoldDB" id="A0A0C9ZIW2"/>
<proteinExistence type="predicted"/>
<keyword evidence="2" id="KW-1185">Reference proteome</keyword>
<reference evidence="2" key="2">
    <citation type="submission" date="2015-01" db="EMBL/GenBank/DDBJ databases">
        <title>Evolutionary Origins and Diversification of the Mycorrhizal Mutualists.</title>
        <authorList>
            <consortium name="DOE Joint Genome Institute"/>
            <consortium name="Mycorrhizal Genomics Consortium"/>
            <person name="Kohler A."/>
            <person name="Kuo A."/>
            <person name="Nagy L.G."/>
            <person name="Floudas D."/>
            <person name="Copeland A."/>
            <person name="Barry K.W."/>
            <person name="Cichocki N."/>
            <person name="Veneault-Fourrey C."/>
            <person name="LaButti K."/>
            <person name="Lindquist E.A."/>
            <person name="Lipzen A."/>
            <person name="Lundell T."/>
            <person name="Morin E."/>
            <person name="Murat C."/>
            <person name="Riley R."/>
            <person name="Ohm R."/>
            <person name="Sun H."/>
            <person name="Tunlid A."/>
            <person name="Henrissat B."/>
            <person name="Grigoriev I.V."/>
            <person name="Hibbett D.S."/>
            <person name="Martin F."/>
        </authorList>
    </citation>
    <scope>NUCLEOTIDE SEQUENCE [LARGE SCALE GENOMIC DNA]</scope>
    <source>
        <strain evidence="2">441</strain>
    </source>
</reference>
<name>A0A0C9ZIW2_9AGAM</name>
<gene>
    <name evidence="1" type="ORF">PISMIDRAFT_680231</name>
</gene>
<dbReference type="EMBL" id="KN833739">
    <property type="protein sequence ID" value="KIK22437.1"/>
    <property type="molecule type" value="Genomic_DNA"/>
</dbReference>
<evidence type="ECO:0000313" key="1">
    <source>
        <dbReference type="EMBL" id="KIK22437.1"/>
    </source>
</evidence>
<evidence type="ECO:0000313" key="2">
    <source>
        <dbReference type="Proteomes" id="UP000054018"/>
    </source>
</evidence>
<dbReference type="Proteomes" id="UP000054018">
    <property type="component" value="Unassembled WGS sequence"/>
</dbReference>
<dbReference type="HOGENOM" id="CLU_977012_0_0_1"/>
<protein>
    <submittedName>
        <fullName evidence="1">Uncharacterized protein</fullName>
    </submittedName>
</protein>